<evidence type="ECO:0008006" key="5">
    <source>
        <dbReference type="Google" id="ProtNLM"/>
    </source>
</evidence>
<name>M3XI21_LATCH</name>
<dbReference type="GeneTree" id="ENSGT00390000013183"/>
<evidence type="ECO:0000313" key="3">
    <source>
        <dbReference type="Ensembl" id="ENSLACP00000022377.1"/>
    </source>
</evidence>
<keyword evidence="1" id="KW-0175">Coiled coil</keyword>
<dbReference type="InterPro" id="IPR031591">
    <property type="entry name" value="CCDC106"/>
</dbReference>
<protein>
    <recommendedName>
        <fullName evidence="5">Coiled-coil domain containing 106</fullName>
    </recommendedName>
</protein>
<dbReference type="STRING" id="7897.ENSLACP00000022377"/>
<dbReference type="EMBL" id="AFYH01061668">
    <property type="status" value="NOT_ANNOTATED_CDS"/>
    <property type="molecule type" value="Genomic_DNA"/>
</dbReference>
<reference evidence="3" key="3">
    <citation type="submission" date="2025-09" db="UniProtKB">
        <authorList>
            <consortium name="Ensembl"/>
        </authorList>
    </citation>
    <scope>IDENTIFICATION</scope>
</reference>
<evidence type="ECO:0000256" key="1">
    <source>
        <dbReference type="SAM" id="Coils"/>
    </source>
</evidence>
<organism evidence="3 4">
    <name type="scientific">Latimeria chalumnae</name>
    <name type="common">Coelacanth</name>
    <dbReference type="NCBI Taxonomy" id="7897"/>
    <lineage>
        <taxon>Eukaryota</taxon>
        <taxon>Metazoa</taxon>
        <taxon>Chordata</taxon>
        <taxon>Craniata</taxon>
        <taxon>Vertebrata</taxon>
        <taxon>Euteleostomi</taxon>
        <taxon>Coelacanthiformes</taxon>
        <taxon>Coelacanthidae</taxon>
        <taxon>Latimeria</taxon>
    </lineage>
</organism>
<proteinExistence type="predicted"/>
<dbReference type="PANTHER" id="PTHR16477:SF5">
    <property type="entry name" value="COILED-COIL DOMAIN-CONTAINING PROTEIN 106-RELATED"/>
    <property type="match status" value="1"/>
</dbReference>
<feature type="region of interest" description="Disordered" evidence="2">
    <location>
        <begin position="21"/>
        <end position="50"/>
    </location>
</feature>
<dbReference type="Ensembl" id="ENSLACT00000025357.1">
    <property type="protein sequence ID" value="ENSLACP00000022377.1"/>
    <property type="gene ID" value="ENSLACG00000007473.2"/>
</dbReference>
<feature type="compositionally biased region" description="Polar residues" evidence="2">
    <location>
        <begin position="118"/>
        <end position="129"/>
    </location>
</feature>
<dbReference type="GO" id="GO:0005654">
    <property type="term" value="C:nucleoplasm"/>
    <property type="evidence" value="ECO:0007669"/>
    <property type="project" value="TreeGrafter"/>
</dbReference>
<accession>M3XI21</accession>
<sequence length="277" mass="31482">MKRTVQIYQFERKSRLQSSRIEDHPYLVQPGIPPLSKSAPEPTNRPVTAPKNQVSLTQNNEAELVPSVQLKIASLQNKIEVQKEEIKHLLASVEELKKERDFLREQLKISISRLSKGESNQGCTELSNNSLESGSDGEDSESMTSSSSDLPKRQKHSYRKKKKTRKIGVQQVVKRYKKALKLYQKYGSMAKAYGYLNVDRNTIVNTAPIAELFLADSNKFEQIGALKPSKETLRQFAARCADAIDESIKMKIDAMKEMGHLLPISVPLYNKWLFIMN</sequence>
<dbReference type="InParanoid" id="M3XI21"/>
<dbReference type="OrthoDB" id="8853683at2759"/>
<feature type="compositionally biased region" description="Basic residues" evidence="2">
    <location>
        <begin position="153"/>
        <end position="166"/>
    </location>
</feature>
<evidence type="ECO:0000256" key="2">
    <source>
        <dbReference type="SAM" id="MobiDB-lite"/>
    </source>
</evidence>
<dbReference type="Pfam" id="PF15794">
    <property type="entry name" value="CCDC106"/>
    <property type="match status" value="1"/>
</dbReference>
<reference evidence="3" key="2">
    <citation type="submission" date="2025-08" db="UniProtKB">
        <authorList>
            <consortium name="Ensembl"/>
        </authorList>
    </citation>
    <scope>IDENTIFICATION</scope>
</reference>
<dbReference type="OMA" id="NLCASEK"/>
<keyword evidence="4" id="KW-1185">Reference proteome</keyword>
<feature type="coiled-coil region" evidence="1">
    <location>
        <begin position="65"/>
        <end position="113"/>
    </location>
</feature>
<dbReference type="eggNOG" id="ENOG502RTFM">
    <property type="taxonomic scope" value="Eukaryota"/>
</dbReference>
<dbReference type="EMBL" id="AFYH01061667">
    <property type="status" value="NOT_ANNOTATED_CDS"/>
    <property type="molecule type" value="Genomic_DNA"/>
</dbReference>
<evidence type="ECO:0000313" key="4">
    <source>
        <dbReference type="Proteomes" id="UP000008672"/>
    </source>
</evidence>
<dbReference type="AlphaFoldDB" id="M3XI21"/>
<dbReference type="HOGENOM" id="CLU_069155_1_1_1"/>
<reference evidence="4" key="1">
    <citation type="submission" date="2011-08" db="EMBL/GenBank/DDBJ databases">
        <title>The draft genome of Latimeria chalumnae.</title>
        <authorList>
            <person name="Di Palma F."/>
            <person name="Alfoldi J."/>
            <person name="Johnson J."/>
            <person name="Berlin A."/>
            <person name="Gnerre S."/>
            <person name="Jaffe D."/>
            <person name="MacCallum I."/>
            <person name="Young S."/>
            <person name="Walker B.J."/>
            <person name="Lander E."/>
            <person name="Lindblad-Toh K."/>
        </authorList>
    </citation>
    <scope>NUCLEOTIDE SEQUENCE [LARGE SCALE GENOMIC DNA]</scope>
    <source>
        <strain evidence="4">Wild caught</strain>
    </source>
</reference>
<dbReference type="Proteomes" id="UP000008672">
    <property type="component" value="Unassembled WGS sequence"/>
</dbReference>
<feature type="region of interest" description="Disordered" evidence="2">
    <location>
        <begin position="118"/>
        <end position="166"/>
    </location>
</feature>
<dbReference type="PANTHER" id="PTHR16477">
    <property type="entry name" value="COILED-COIL DOMAIN-CONTAINING PROTEIN 106"/>
    <property type="match status" value="1"/>
</dbReference>